<evidence type="ECO:0000313" key="1">
    <source>
        <dbReference type="EMBL" id="CBY18973.1"/>
    </source>
</evidence>
<keyword evidence="2" id="KW-1185">Reference proteome</keyword>
<proteinExistence type="predicted"/>
<name>E4X944_OIKDI</name>
<dbReference type="EMBL" id="FN653030">
    <property type="protein sequence ID" value="CBY18973.1"/>
    <property type="molecule type" value="Genomic_DNA"/>
</dbReference>
<reference evidence="1" key="1">
    <citation type="journal article" date="2010" name="Science">
        <title>Plasticity of animal genome architecture unmasked by rapid evolution of a pelagic tunicate.</title>
        <authorList>
            <person name="Denoeud F."/>
            <person name="Henriet S."/>
            <person name="Mungpakdee S."/>
            <person name="Aury J.M."/>
            <person name="Da Silva C."/>
            <person name="Brinkmann H."/>
            <person name="Mikhaleva J."/>
            <person name="Olsen L.C."/>
            <person name="Jubin C."/>
            <person name="Canestro C."/>
            <person name="Bouquet J.M."/>
            <person name="Danks G."/>
            <person name="Poulain J."/>
            <person name="Campsteijn C."/>
            <person name="Adamski M."/>
            <person name="Cross I."/>
            <person name="Yadetie F."/>
            <person name="Muffato M."/>
            <person name="Louis A."/>
            <person name="Butcher S."/>
            <person name="Tsagkogeorga G."/>
            <person name="Konrad A."/>
            <person name="Singh S."/>
            <person name="Jensen M.F."/>
            <person name="Cong E.H."/>
            <person name="Eikeseth-Otteraa H."/>
            <person name="Noel B."/>
            <person name="Anthouard V."/>
            <person name="Porcel B.M."/>
            <person name="Kachouri-Lafond R."/>
            <person name="Nishino A."/>
            <person name="Ugolini M."/>
            <person name="Chourrout P."/>
            <person name="Nishida H."/>
            <person name="Aasland R."/>
            <person name="Huzurbazar S."/>
            <person name="Westhof E."/>
            <person name="Delsuc F."/>
            <person name="Lehrach H."/>
            <person name="Reinhardt R."/>
            <person name="Weissenbach J."/>
            <person name="Roy S.W."/>
            <person name="Artiguenave F."/>
            <person name="Postlethwait J.H."/>
            <person name="Manak J.R."/>
            <person name="Thompson E.M."/>
            <person name="Jaillon O."/>
            <person name="Du Pasquier L."/>
            <person name="Boudinot P."/>
            <person name="Liberles D.A."/>
            <person name="Volff J.N."/>
            <person name="Philippe H."/>
            <person name="Lenhard B."/>
            <person name="Roest Crollius H."/>
            <person name="Wincker P."/>
            <person name="Chourrout D."/>
        </authorList>
    </citation>
    <scope>NUCLEOTIDE SEQUENCE [LARGE SCALE GENOMIC DNA]</scope>
</reference>
<evidence type="ECO:0000313" key="2">
    <source>
        <dbReference type="Proteomes" id="UP000001307"/>
    </source>
</evidence>
<dbReference type="Proteomes" id="UP000001307">
    <property type="component" value="Unassembled WGS sequence"/>
</dbReference>
<dbReference type="InParanoid" id="E4X944"/>
<dbReference type="AlphaFoldDB" id="E4X944"/>
<organism evidence="1">
    <name type="scientific">Oikopleura dioica</name>
    <name type="common">Tunicate</name>
    <dbReference type="NCBI Taxonomy" id="34765"/>
    <lineage>
        <taxon>Eukaryota</taxon>
        <taxon>Metazoa</taxon>
        <taxon>Chordata</taxon>
        <taxon>Tunicata</taxon>
        <taxon>Appendicularia</taxon>
        <taxon>Copelata</taxon>
        <taxon>Oikopleuridae</taxon>
        <taxon>Oikopleura</taxon>
    </lineage>
</organism>
<accession>E4X944</accession>
<protein>
    <submittedName>
        <fullName evidence="1">Uncharacterized protein</fullName>
    </submittedName>
</protein>
<gene>
    <name evidence="1" type="ORF">GSOID_T00004391001</name>
</gene>
<sequence length="142" mass="15526">MKLFVLASSGALAIQRIRNKNSNRACLSIDEEYACYTDCNTRYNGCVSQCEVDDSQCVRDCILTFGECEENCPCRTGCEEGCPSRIVFPSSTLSSAKWISTPIPATISTSTPAEVGKRALRFQTTLAPTRSSPLLEKLSLLL</sequence>